<evidence type="ECO:0000313" key="2">
    <source>
        <dbReference type="EMBL" id="AYV99557.1"/>
    </source>
</evidence>
<keyword evidence="1" id="KW-0732">Signal</keyword>
<protein>
    <submittedName>
        <fullName evidence="2">Venom polypeptide</fullName>
    </submittedName>
</protein>
<feature type="chain" id="PRO_5018284222" evidence="1">
    <location>
        <begin position="22"/>
        <end position="121"/>
    </location>
</feature>
<accession>A0A3G5BIE5</accession>
<dbReference type="PANTHER" id="PTHR37685:SF1">
    <property type="entry name" value="GEO11136P1-RELATED"/>
    <property type="match status" value="1"/>
</dbReference>
<evidence type="ECO:0000256" key="1">
    <source>
        <dbReference type="SAM" id="SignalP"/>
    </source>
</evidence>
<dbReference type="EMBL" id="MK075154">
    <property type="protein sequence ID" value="AYV99557.1"/>
    <property type="molecule type" value="mRNA"/>
</dbReference>
<reference evidence="2" key="1">
    <citation type="journal article" date="2018" name="Toxins">
        <title>Buzz kill: function and proteomic composition of venom from the giant assassin fly Dolopus genitalis (Diptera: Asilidae).</title>
        <authorList>
            <person name="Walker A.A."/>
            <person name="Dobson J."/>
            <person name="Jin J."/>
            <person name="Robinson S.D."/>
            <person name="Herzig V."/>
            <person name="Vetter I."/>
            <person name="King G.F."/>
            <person name="Fry B.G."/>
        </authorList>
    </citation>
    <scope>NUCLEOTIDE SEQUENCE</scope>
    <source>
        <strain evidence="2">U-Asilidin11-Dg36</strain>
        <tissue evidence="2">Venom/thoracic glands</tissue>
    </source>
</reference>
<name>A0A3G5BIE5_DOLGE</name>
<dbReference type="PANTHER" id="PTHR37685">
    <property type="entry name" value="GEO11136P1-RELATED"/>
    <property type="match status" value="1"/>
</dbReference>
<organism evidence="2">
    <name type="scientific">Dolopus genitalis</name>
    <name type="common">Giant Australian assassin fly</name>
    <name type="synonym">Asilus genitalis</name>
    <dbReference type="NCBI Taxonomy" id="2488630"/>
    <lineage>
        <taxon>Eukaryota</taxon>
        <taxon>Metazoa</taxon>
        <taxon>Ecdysozoa</taxon>
        <taxon>Arthropoda</taxon>
        <taxon>Hexapoda</taxon>
        <taxon>Insecta</taxon>
        <taxon>Pterygota</taxon>
        <taxon>Neoptera</taxon>
        <taxon>Endopterygota</taxon>
        <taxon>Diptera</taxon>
        <taxon>Brachycera</taxon>
        <taxon>Muscomorpha</taxon>
        <taxon>Asiloidea</taxon>
        <taxon>Asilidae</taxon>
        <taxon>Asilinae</taxon>
        <taxon>Dolopus</taxon>
    </lineage>
</organism>
<proteinExistence type="evidence at transcript level"/>
<dbReference type="Pfam" id="PF15868">
    <property type="entry name" value="MBF2"/>
    <property type="match status" value="1"/>
</dbReference>
<sequence length="121" mass="13234">MNNFVTVLLMVIGSLVNNVYSQNNIIWGAVGPNDVHLFRERVIEPIRHNQVVTKNVLYPPAGQSQDHTITAIVLTDVHTDGNGGYATLQSGGPGQTHATVHFVSALGHSVNYIMEVYGRRI</sequence>
<dbReference type="AlphaFoldDB" id="A0A3G5BIE5"/>
<dbReference type="InterPro" id="IPR031734">
    <property type="entry name" value="MBF2"/>
</dbReference>
<feature type="signal peptide" evidence="1">
    <location>
        <begin position="1"/>
        <end position="21"/>
    </location>
</feature>